<sequence>MHSYTFTELASGGDLMSLLFRHGTVKEFDARYILRQVVHGLCYLHEKGIVHRDLKPENILLAYSPKIAYQRVMLSDFGFSAVPRRSRMTTNVGTSIYQAPEFTISGQTHTAAVDIWSLGVIALLLVSDSHGPELNRMDQEEIGEYLCQLFPSLPRKPSTNGIDFVWSCLQTNPSDRPTAQETGKHAWLCTPEKHLQFFKLLENRMMSSWEPQDKLKPMPWELPNIVKTSPPTSGSSSQYFTASIETPVRTGRSVANKESDKAHESAEKKSDGHGEKATSPLMAPPPQPTRTKSFSPSGTKQRDQQKQPHSPWHEYIGPNQTAQPEPRSKRKRVPKFKGQDTALLPLPGLDRHLRPPVNYRHRQNILWELERSRSKFLLDPLPILPSTPLEAVEVEAPASPKKRRSTYDVVSRPRGRDRPSVPSIELR</sequence>
<keyword evidence="4" id="KW-0418">Kinase</keyword>
<feature type="domain" description="Protein kinase" evidence="7">
    <location>
        <begin position="1"/>
        <end position="188"/>
    </location>
</feature>
<comment type="caution">
    <text evidence="8">The sequence shown here is derived from an EMBL/GenBank/DDBJ whole genome shotgun (WGS) entry which is preliminary data.</text>
</comment>
<keyword evidence="5" id="KW-0067">ATP-binding</keyword>
<evidence type="ECO:0000313" key="8">
    <source>
        <dbReference type="EMBL" id="KAF4977347.1"/>
    </source>
</evidence>
<dbReference type="InterPro" id="IPR000719">
    <property type="entry name" value="Prot_kinase_dom"/>
</dbReference>
<dbReference type="EMBL" id="JABEYC010000446">
    <property type="protein sequence ID" value="KAF4977347.1"/>
    <property type="molecule type" value="Genomic_DNA"/>
</dbReference>
<dbReference type="GO" id="GO:0005634">
    <property type="term" value="C:nucleus"/>
    <property type="evidence" value="ECO:0007669"/>
    <property type="project" value="TreeGrafter"/>
</dbReference>
<evidence type="ECO:0000259" key="7">
    <source>
        <dbReference type="PROSITE" id="PS50011"/>
    </source>
</evidence>
<dbReference type="SMART" id="SM00220">
    <property type="entry name" value="S_TKc"/>
    <property type="match status" value="1"/>
</dbReference>
<gene>
    <name evidence="8" type="ORF">FZEAL_6119</name>
</gene>
<keyword evidence="3" id="KW-0547">Nucleotide-binding</keyword>
<feature type="compositionally biased region" description="Polar residues" evidence="6">
    <location>
        <begin position="289"/>
        <end position="299"/>
    </location>
</feature>
<dbReference type="Gene3D" id="1.10.510.10">
    <property type="entry name" value="Transferase(Phosphotransferase) domain 1"/>
    <property type="match status" value="1"/>
</dbReference>
<dbReference type="InterPro" id="IPR008271">
    <property type="entry name" value="Ser/Thr_kinase_AS"/>
</dbReference>
<feature type="compositionally biased region" description="Basic and acidic residues" evidence="6">
    <location>
        <begin position="255"/>
        <end position="276"/>
    </location>
</feature>
<keyword evidence="1" id="KW-0723">Serine/threonine-protein kinase</keyword>
<reference evidence="8" key="2">
    <citation type="submission" date="2020-05" db="EMBL/GenBank/DDBJ databases">
        <authorList>
            <person name="Kim H.-S."/>
            <person name="Proctor R.H."/>
            <person name="Brown D.W."/>
        </authorList>
    </citation>
    <scope>NUCLEOTIDE SEQUENCE</scope>
    <source>
        <strain evidence="8">NRRL 22465</strain>
    </source>
</reference>
<accession>A0A8H4XJT4</accession>
<evidence type="ECO:0000256" key="1">
    <source>
        <dbReference type="ARBA" id="ARBA00022527"/>
    </source>
</evidence>
<dbReference type="GO" id="GO:0005524">
    <property type="term" value="F:ATP binding"/>
    <property type="evidence" value="ECO:0007669"/>
    <property type="project" value="UniProtKB-KW"/>
</dbReference>
<dbReference type="PANTHER" id="PTHR24345">
    <property type="entry name" value="SERINE/THREONINE-PROTEIN KINASE PLK"/>
    <property type="match status" value="1"/>
</dbReference>
<proteinExistence type="predicted"/>
<evidence type="ECO:0000256" key="6">
    <source>
        <dbReference type="SAM" id="MobiDB-lite"/>
    </source>
</evidence>
<evidence type="ECO:0000256" key="3">
    <source>
        <dbReference type="ARBA" id="ARBA00022741"/>
    </source>
</evidence>
<dbReference type="Pfam" id="PF00069">
    <property type="entry name" value="Pkinase"/>
    <property type="match status" value="1"/>
</dbReference>
<evidence type="ECO:0000256" key="5">
    <source>
        <dbReference type="ARBA" id="ARBA00022840"/>
    </source>
</evidence>
<organism evidence="8 9">
    <name type="scientific">Fusarium zealandicum</name>
    <dbReference type="NCBI Taxonomy" id="1053134"/>
    <lineage>
        <taxon>Eukaryota</taxon>
        <taxon>Fungi</taxon>
        <taxon>Dikarya</taxon>
        <taxon>Ascomycota</taxon>
        <taxon>Pezizomycotina</taxon>
        <taxon>Sordariomycetes</taxon>
        <taxon>Hypocreomycetidae</taxon>
        <taxon>Hypocreales</taxon>
        <taxon>Nectriaceae</taxon>
        <taxon>Fusarium</taxon>
        <taxon>Fusarium staphyleae species complex</taxon>
    </lineage>
</organism>
<reference evidence="8" key="1">
    <citation type="journal article" date="2020" name="BMC Genomics">
        <title>Correction to: Identification and distribution of gene clusters required for synthesis of sphingolipid metabolism inhibitors in diverse species of the filamentous fungus Fusarium.</title>
        <authorList>
            <person name="Kim H.S."/>
            <person name="Lohmar J.M."/>
            <person name="Busman M."/>
            <person name="Brown D.W."/>
            <person name="Naumann T.A."/>
            <person name="Divon H.H."/>
            <person name="Lysoe E."/>
            <person name="Uhlig S."/>
            <person name="Proctor R.H."/>
        </authorList>
    </citation>
    <scope>NUCLEOTIDE SEQUENCE</scope>
    <source>
        <strain evidence="8">NRRL 22465</strain>
    </source>
</reference>
<dbReference type="Proteomes" id="UP000635477">
    <property type="component" value="Unassembled WGS sequence"/>
</dbReference>
<dbReference type="PROSITE" id="PS50011">
    <property type="entry name" value="PROTEIN_KINASE_DOM"/>
    <property type="match status" value="1"/>
</dbReference>
<evidence type="ECO:0000313" key="9">
    <source>
        <dbReference type="Proteomes" id="UP000635477"/>
    </source>
</evidence>
<dbReference type="SUPFAM" id="SSF56112">
    <property type="entry name" value="Protein kinase-like (PK-like)"/>
    <property type="match status" value="1"/>
</dbReference>
<feature type="compositionally biased region" description="Polar residues" evidence="6">
    <location>
        <begin position="226"/>
        <end position="244"/>
    </location>
</feature>
<keyword evidence="2" id="KW-0808">Transferase</keyword>
<feature type="region of interest" description="Disordered" evidence="6">
    <location>
        <begin position="213"/>
        <end position="349"/>
    </location>
</feature>
<protein>
    <recommendedName>
        <fullName evidence="7">Protein kinase domain-containing protein</fullName>
    </recommendedName>
</protein>
<dbReference type="GO" id="GO:0004674">
    <property type="term" value="F:protein serine/threonine kinase activity"/>
    <property type="evidence" value="ECO:0007669"/>
    <property type="project" value="UniProtKB-KW"/>
</dbReference>
<dbReference type="OrthoDB" id="74764at2759"/>
<evidence type="ECO:0000256" key="4">
    <source>
        <dbReference type="ARBA" id="ARBA00022777"/>
    </source>
</evidence>
<dbReference type="PROSITE" id="PS00108">
    <property type="entry name" value="PROTEIN_KINASE_ST"/>
    <property type="match status" value="1"/>
</dbReference>
<feature type="region of interest" description="Disordered" evidence="6">
    <location>
        <begin position="393"/>
        <end position="427"/>
    </location>
</feature>
<dbReference type="InterPro" id="IPR011009">
    <property type="entry name" value="Kinase-like_dom_sf"/>
</dbReference>
<evidence type="ECO:0000256" key="2">
    <source>
        <dbReference type="ARBA" id="ARBA00022679"/>
    </source>
</evidence>
<dbReference type="PANTHER" id="PTHR24345:SF0">
    <property type="entry name" value="CELL CYCLE SERINE_THREONINE-PROTEIN KINASE CDC5_MSD2"/>
    <property type="match status" value="1"/>
</dbReference>
<name>A0A8H4XJT4_9HYPO</name>
<keyword evidence="9" id="KW-1185">Reference proteome</keyword>
<dbReference type="AlphaFoldDB" id="A0A8H4XJT4"/>